<keyword evidence="3" id="KW-0406">Ion transport</keyword>
<evidence type="ECO:0000256" key="3">
    <source>
        <dbReference type="ARBA" id="ARBA00023065"/>
    </source>
</evidence>
<evidence type="ECO:0000313" key="8">
    <source>
        <dbReference type="Proteomes" id="UP001529510"/>
    </source>
</evidence>
<feature type="non-terminal residue" evidence="7">
    <location>
        <position position="78"/>
    </location>
</feature>
<keyword evidence="2" id="KW-0851">Voltage-gated channel</keyword>
<dbReference type="PANTHER" id="PTHR45628:SF5">
    <property type="entry name" value="VOLTAGE-DEPENDENT R-TYPE CALCIUM CHANNEL SUBUNIT ALPHA-1E"/>
    <property type="match status" value="1"/>
</dbReference>
<reference evidence="7 8" key="1">
    <citation type="submission" date="2024-05" db="EMBL/GenBank/DDBJ databases">
        <title>Genome sequencing and assembly of Indian major carp, Cirrhinus mrigala (Hamilton, 1822).</title>
        <authorList>
            <person name="Mohindra V."/>
            <person name="Chowdhury L.M."/>
            <person name="Lal K."/>
            <person name="Jena J.K."/>
        </authorList>
    </citation>
    <scope>NUCLEOTIDE SEQUENCE [LARGE SCALE GENOMIC DNA]</scope>
    <source>
        <strain evidence="7">CM1030</strain>
        <tissue evidence="7">Blood</tissue>
    </source>
</reference>
<keyword evidence="6" id="KW-1133">Transmembrane helix</keyword>
<feature type="non-terminal residue" evidence="7">
    <location>
        <position position="1"/>
    </location>
</feature>
<dbReference type="EMBL" id="JAMKFB020000002">
    <property type="protein sequence ID" value="KAL0200003.1"/>
    <property type="molecule type" value="Genomic_DNA"/>
</dbReference>
<comment type="caution">
    <text evidence="7">The sequence shown here is derived from an EMBL/GenBank/DDBJ whole genome shotgun (WGS) entry which is preliminary data.</text>
</comment>
<dbReference type="GO" id="GO:0034702">
    <property type="term" value="C:monoatomic ion channel complex"/>
    <property type="evidence" value="ECO:0007669"/>
    <property type="project" value="UniProtKB-KW"/>
</dbReference>
<evidence type="ECO:0000256" key="5">
    <source>
        <dbReference type="SAM" id="MobiDB-lite"/>
    </source>
</evidence>
<evidence type="ECO:0000256" key="1">
    <source>
        <dbReference type="ARBA" id="ARBA00022448"/>
    </source>
</evidence>
<feature type="transmembrane region" description="Helical" evidence="6">
    <location>
        <begin position="48"/>
        <end position="75"/>
    </location>
</feature>
<keyword evidence="8" id="KW-1185">Reference proteome</keyword>
<keyword evidence="4" id="KW-0407">Ion channel</keyword>
<keyword evidence="1" id="KW-0813">Transport</keyword>
<feature type="region of interest" description="Disordered" evidence="5">
    <location>
        <begin position="1"/>
        <end position="36"/>
    </location>
</feature>
<accession>A0ABD0RN96</accession>
<dbReference type="AlphaFoldDB" id="A0ABD0RN96"/>
<name>A0ABD0RN96_CIRMR</name>
<keyword evidence="6" id="KW-0812">Transmembrane</keyword>
<evidence type="ECO:0000256" key="6">
    <source>
        <dbReference type="SAM" id="Phobius"/>
    </source>
</evidence>
<organism evidence="7 8">
    <name type="scientific">Cirrhinus mrigala</name>
    <name type="common">Mrigala</name>
    <dbReference type="NCBI Taxonomy" id="683832"/>
    <lineage>
        <taxon>Eukaryota</taxon>
        <taxon>Metazoa</taxon>
        <taxon>Chordata</taxon>
        <taxon>Craniata</taxon>
        <taxon>Vertebrata</taxon>
        <taxon>Euteleostomi</taxon>
        <taxon>Actinopterygii</taxon>
        <taxon>Neopterygii</taxon>
        <taxon>Teleostei</taxon>
        <taxon>Ostariophysi</taxon>
        <taxon>Cypriniformes</taxon>
        <taxon>Cyprinidae</taxon>
        <taxon>Labeoninae</taxon>
        <taxon>Labeonini</taxon>
        <taxon>Cirrhinus</taxon>
    </lineage>
</organism>
<evidence type="ECO:0000256" key="4">
    <source>
        <dbReference type="ARBA" id="ARBA00023303"/>
    </source>
</evidence>
<feature type="compositionally biased region" description="Acidic residues" evidence="5">
    <location>
        <begin position="1"/>
        <end position="20"/>
    </location>
</feature>
<dbReference type="Proteomes" id="UP001529510">
    <property type="component" value="Unassembled WGS sequence"/>
</dbReference>
<gene>
    <name evidence="7" type="ORF">M9458_003190</name>
</gene>
<dbReference type="PANTHER" id="PTHR45628">
    <property type="entry name" value="VOLTAGE-DEPENDENT CALCIUM CHANNEL TYPE A SUBUNIT ALPHA-1"/>
    <property type="match status" value="1"/>
</dbReference>
<sequence>KADDGNDDEDDDDDDDDVENGGEQSTATKPDTPDSMFIFKSKNPIRRICHYVVTLRYFEMTILLVIVASSIALAAEDP</sequence>
<evidence type="ECO:0000313" key="7">
    <source>
        <dbReference type="EMBL" id="KAL0200003.1"/>
    </source>
</evidence>
<dbReference type="GO" id="GO:0034220">
    <property type="term" value="P:monoatomic ion transmembrane transport"/>
    <property type="evidence" value="ECO:0007669"/>
    <property type="project" value="UniProtKB-KW"/>
</dbReference>
<protein>
    <submittedName>
        <fullName evidence="7">Uncharacterized protein</fullName>
    </submittedName>
</protein>
<keyword evidence="6" id="KW-0472">Membrane</keyword>
<proteinExistence type="predicted"/>
<dbReference type="InterPro" id="IPR050599">
    <property type="entry name" value="VDCC_alpha-1_subunit"/>
</dbReference>
<evidence type="ECO:0000256" key="2">
    <source>
        <dbReference type="ARBA" id="ARBA00022882"/>
    </source>
</evidence>